<dbReference type="InterPro" id="IPR029033">
    <property type="entry name" value="His_PPase_superfam"/>
</dbReference>
<dbReference type="GO" id="GO:0004331">
    <property type="term" value="F:fructose-2,6-bisphosphate 2-phosphatase activity"/>
    <property type="evidence" value="ECO:0007669"/>
    <property type="project" value="TreeGrafter"/>
</dbReference>
<dbReference type="Pfam" id="PF00300">
    <property type="entry name" value="His_Phos_1"/>
    <property type="match status" value="1"/>
</dbReference>
<dbReference type="GO" id="GO:0005829">
    <property type="term" value="C:cytosol"/>
    <property type="evidence" value="ECO:0007669"/>
    <property type="project" value="TreeGrafter"/>
</dbReference>
<dbReference type="PANTHER" id="PTHR46517">
    <property type="entry name" value="FRUCTOSE-2,6-BISPHOSPHATASE TIGAR"/>
    <property type="match status" value="1"/>
</dbReference>
<feature type="active site" description="Tele-phosphohistidine intermediate" evidence="2">
    <location>
        <position position="17"/>
    </location>
</feature>
<dbReference type="EMBL" id="KZ819196">
    <property type="protein sequence ID" value="PWY99032.1"/>
    <property type="molecule type" value="Genomic_DNA"/>
</dbReference>
<reference evidence="5 6" key="1">
    <citation type="journal article" date="2018" name="Mol. Biol. Evol.">
        <title>Broad Genomic Sampling Reveals a Smut Pathogenic Ancestry of the Fungal Clade Ustilaginomycotina.</title>
        <authorList>
            <person name="Kijpornyongpan T."/>
            <person name="Mondo S.J."/>
            <person name="Barry K."/>
            <person name="Sandor L."/>
            <person name="Lee J."/>
            <person name="Lipzen A."/>
            <person name="Pangilinan J."/>
            <person name="LaButti K."/>
            <person name="Hainaut M."/>
            <person name="Henrissat B."/>
            <person name="Grigoriev I.V."/>
            <person name="Spatafora J.W."/>
            <person name="Aime M.C."/>
        </authorList>
    </citation>
    <scope>NUCLEOTIDE SEQUENCE [LARGE SCALE GENOMIC DNA]</scope>
    <source>
        <strain evidence="5 6">MCA 3645</strain>
    </source>
</reference>
<dbReference type="SUPFAM" id="SSF53254">
    <property type="entry name" value="Phosphoglycerate mutase-like"/>
    <property type="match status" value="1"/>
</dbReference>
<keyword evidence="1" id="KW-0378">Hydrolase</keyword>
<dbReference type="InParanoid" id="A0A317XMK6"/>
<evidence type="ECO:0000313" key="5">
    <source>
        <dbReference type="EMBL" id="PWY99032.1"/>
    </source>
</evidence>
<dbReference type="SMART" id="SM00855">
    <property type="entry name" value="PGAM"/>
    <property type="match status" value="1"/>
</dbReference>
<dbReference type="Proteomes" id="UP000246740">
    <property type="component" value="Unassembled WGS sequence"/>
</dbReference>
<dbReference type="STRING" id="1882483.A0A317XMK6"/>
<evidence type="ECO:0000256" key="3">
    <source>
        <dbReference type="PIRSR" id="PIRSR613078-2"/>
    </source>
</evidence>
<dbReference type="CDD" id="cd07067">
    <property type="entry name" value="HP_PGM_like"/>
    <property type="match status" value="1"/>
</dbReference>
<feature type="compositionally biased region" description="Polar residues" evidence="4">
    <location>
        <begin position="339"/>
        <end position="356"/>
    </location>
</feature>
<sequence length="362" mass="40229">MVTTPTPRKLRVLIIRHGETRENVERIIQGQLDTDLNDKGRRQAELTGKFLSTTRIDRIIASPLRRAADTAKAIVEHHKARSDGQELQLECDDRLKERAFGVLEGKVYLGAHKKSEDTEGIERMDPFSERLGSFWNDLVTRAAPESHSKGVHKEPSDASEDGDIETVVLVSHGAAISALINQVLLPGRYCIVPPTVLPSRIWNCSITEIITPVIVTSESTRAIAGDMARKRDWSIRPIHLGVQGSQFLLDHELQKSLLASTKTDGTAAAEQIESLHELEAMVRKTESEFERDPEGKKQLERDIIRAPDGRTVEADIGYGRAIGVVLQWSNVEHLRSLEESSAATHTSPNGNRNNVNVDELVK</sequence>
<dbReference type="FunCoup" id="A0A317XMK6">
    <property type="interactions" value="255"/>
</dbReference>
<name>A0A317XMK6_9BASI</name>
<dbReference type="GO" id="GO:0045820">
    <property type="term" value="P:negative regulation of glycolytic process"/>
    <property type="evidence" value="ECO:0007669"/>
    <property type="project" value="TreeGrafter"/>
</dbReference>
<accession>A0A317XMK6</accession>
<feature type="region of interest" description="Disordered" evidence="4">
    <location>
        <begin position="339"/>
        <end position="362"/>
    </location>
</feature>
<dbReference type="GO" id="GO:0043456">
    <property type="term" value="P:regulation of pentose-phosphate shunt"/>
    <property type="evidence" value="ECO:0007669"/>
    <property type="project" value="TreeGrafter"/>
</dbReference>
<dbReference type="OrthoDB" id="354304at2759"/>
<organism evidence="5 6">
    <name type="scientific">Testicularia cyperi</name>
    <dbReference type="NCBI Taxonomy" id="1882483"/>
    <lineage>
        <taxon>Eukaryota</taxon>
        <taxon>Fungi</taxon>
        <taxon>Dikarya</taxon>
        <taxon>Basidiomycota</taxon>
        <taxon>Ustilaginomycotina</taxon>
        <taxon>Ustilaginomycetes</taxon>
        <taxon>Ustilaginales</taxon>
        <taxon>Anthracoideaceae</taxon>
        <taxon>Testicularia</taxon>
    </lineage>
</organism>
<evidence type="ECO:0000256" key="1">
    <source>
        <dbReference type="ARBA" id="ARBA00022801"/>
    </source>
</evidence>
<dbReference type="InterPro" id="IPR001345">
    <property type="entry name" value="PG/BPGM_mutase_AS"/>
</dbReference>
<feature type="active site" description="Proton donor/acceptor" evidence="2">
    <location>
        <position position="97"/>
    </location>
</feature>
<dbReference type="InterPro" id="IPR013078">
    <property type="entry name" value="His_Pase_superF_clade-1"/>
</dbReference>
<feature type="binding site" evidence="3">
    <location>
        <begin position="16"/>
        <end position="23"/>
    </location>
    <ligand>
        <name>substrate</name>
    </ligand>
</feature>
<evidence type="ECO:0000256" key="4">
    <source>
        <dbReference type="SAM" id="MobiDB-lite"/>
    </source>
</evidence>
<proteinExistence type="predicted"/>
<protein>
    <submittedName>
        <fullName evidence="5">Phosphoglycerate mutase-like protein</fullName>
    </submittedName>
</protein>
<dbReference type="Gene3D" id="3.40.50.1240">
    <property type="entry name" value="Phosphoglycerate mutase-like"/>
    <property type="match status" value="1"/>
</dbReference>
<dbReference type="PANTHER" id="PTHR46517:SF1">
    <property type="entry name" value="FRUCTOSE-2,6-BISPHOSPHATASE TIGAR"/>
    <property type="match status" value="1"/>
</dbReference>
<evidence type="ECO:0000313" key="6">
    <source>
        <dbReference type="Proteomes" id="UP000246740"/>
    </source>
</evidence>
<dbReference type="PROSITE" id="PS00175">
    <property type="entry name" value="PG_MUTASE"/>
    <property type="match status" value="1"/>
</dbReference>
<dbReference type="InterPro" id="IPR051695">
    <property type="entry name" value="Phosphoglycerate_Mutase"/>
</dbReference>
<gene>
    <name evidence="5" type="ORF">BCV70DRAFT_122792</name>
</gene>
<evidence type="ECO:0000256" key="2">
    <source>
        <dbReference type="PIRSR" id="PIRSR613078-1"/>
    </source>
</evidence>
<keyword evidence="6" id="KW-1185">Reference proteome</keyword>
<dbReference type="AlphaFoldDB" id="A0A317XMK6"/>
<feature type="binding site" evidence="3">
    <location>
        <position position="66"/>
    </location>
    <ligand>
        <name>substrate</name>
    </ligand>
</feature>